<dbReference type="Proteomes" id="UP000823823">
    <property type="component" value="Unassembled WGS sequence"/>
</dbReference>
<dbReference type="SUPFAM" id="SSF53335">
    <property type="entry name" value="S-adenosyl-L-methionine-dependent methyltransferases"/>
    <property type="match status" value="1"/>
</dbReference>
<dbReference type="InterPro" id="IPR029063">
    <property type="entry name" value="SAM-dependent_MTases_sf"/>
</dbReference>
<accession>A0A9D2LFN4</accession>
<sequence length="218" mass="23954">MNDVVRRGARIYSKPVLGAYDLLVVRLSNSVAWRCPRHLMLELYNCYLGPRHLDVGPGTGWYLAHAHRVPASQITLMDLNPHSLDSASAHLGAVEHRTVVADVLDPLPESIGPMDSIAANFLIHCLPGSWSEKGTAFRHLADRLSDEGVLFGATILGRGVDHNLVGQGLMALYNTIGVFQNRDDDARGLEAALRLSFQDVTVRVVGTVALFTARRPWR</sequence>
<dbReference type="Pfam" id="PF08242">
    <property type="entry name" value="Methyltransf_12"/>
    <property type="match status" value="1"/>
</dbReference>
<dbReference type="GO" id="GO:0032259">
    <property type="term" value="P:methylation"/>
    <property type="evidence" value="ECO:0007669"/>
    <property type="project" value="UniProtKB-KW"/>
</dbReference>
<name>A0A9D2LFN4_9MICO</name>
<evidence type="ECO:0000313" key="3">
    <source>
        <dbReference type="Proteomes" id="UP000823823"/>
    </source>
</evidence>
<keyword evidence="2" id="KW-0808">Transferase</keyword>
<proteinExistence type="predicted"/>
<dbReference type="CDD" id="cd02440">
    <property type="entry name" value="AdoMet_MTases"/>
    <property type="match status" value="1"/>
</dbReference>
<dbReference type="EMBL" id="DWZH01000117">
    <property type="protein sequence ID" value="HJB11772.1"/>
    <property type="molecule type" value="Genomic_DNA"/>
</dbReference>
<dbReference type="InterPro" id="IPR016584">
    <property type="entry name" value="MeTrfase_VrtF"/>
</dbReference>
<dbReference type="InterPro" id="IPR013217">
    <property type="entry name" value="Methyltransf_12"/>
</dbReference>
<keyword evidence="2" id="KW-0489">Methyltransferase</keyword>
<reference evidence="2" key="2">
    <citation type="submission" date="2021-04" db="EMBL/GenBank/DDBJ databases">
        <authorList>
            <person name="Gilroy R."/>
        </authorList>
    </citation>
    <scope>NUCLEOTIDE SEQUENCE</scope>
    <source>
        <strain evidence="2">ChiHjej13B12-24818</strain>
    </source>
</reference>
<dbReference type="Gene3D" id="3.40.50.150">
    <property type="entry name" value="Vaccinia Virus protein VP39"/>
    <property type="match status" value="1"/>
</dbReference>
<evidence type="ECO:0000313" key="2">
    <source>
        <dbReference type="EMBL" id="HJB11772.1"/>
    </source>
</evidence>
<evidence type="ECO:0000259" key="1">
    <source>
        <dbReference type="Pfam" id="PF08242"/>
    </source>
</evidence>
<feature type="domain" description="Methyltransferase type 12" evidence="1">
    <location>
        <begin position="53"/>
        <end position="150"/>
    </location>
</feature>
<dbReference type="GO" id="GO:0008168">
    <property type="term" value="F:methyltransferase activity"/>
    <property type="evidence" value="ECO:0007669"/>
    <property type="project" value="UniProtKB-KW"/>
</dbReference>
<gene>
    <name evidence="2" type="ORF">H9786_14835</name>
</gene>
<organism evidence="2 3">
    <name type="scientific">Candidatus Brachybacterium merdavium</name>
    <dbReference type="NCBI Taxonomy" id="2838513"/>
    <lineage>
        <taxon>Bacteria</taxon>
        <taxon>Bacillati</taxon>
        <taxon>Actinomycetota</taxon>
        <taxon>Actinomycetes</taxon>
        <taxon>Micrococcales</taxon>
        <taxon>Dermabacteraceae</taxon>
        <taxon>Brachybacterium</taxon>
    </lineage>
</organism>
<protein>
    <submittedName>
        <fullName evidence="2">Class I SAM-dependent methyltransferase</fullName>
    </submittedName>
</protein>
<dbReference type="PIRSF" id="PIRSF011491">
    <property type="entry name" value="Mtase_YbcY_prd"/>
    <property type="match status" value="1"/>
</dbReference>
<dbReference type="AlphaFoldDB" id="A0A9D2LFN4"/>
<reference evidence="2" key="1">
    <citation type="journal article" date="2021" name="PeerJ">
        <title>Extensive microbial diversity within the chicken gut microbiome revealed by metagenomics and culture.</title>
        <authorList>
            <person name="Gilroy R."/>
            <person name="Ravi A."/>
            <person name="Getino M."/>
            <person name="Pursley I."/>
            <person name="Horton D.L."/>
            <person name="Alikhan N.F."/>
            <person name="Baker D."/>
            <person name="Gharbi K."/>
            <person name="Hall N."/>
            <person name="Watson M."/>
            <person name="Adriaenssens E.M."/>
            <person name="Foster-Nyarko E."/>
            <person name="Jarju S."/>
            <person name="Secka A."/>
            <person name="Antonio M."/>
            <person name="Oren A."/>
            <person name="Chaudhuri R.R."/>
            <person name="La Ragione R."/>
            <person name="Hildebrand F."/>
            <person name="Pallen M.J."/>
        </authorList>
    </citation>
    <scope>NUCLEOTIDE SEQUENCE</scope>
    <source>
        <strain evidence="2">ChiHjej13B12-24818</strain>
    </source>
</reference>
<comment type="caution">
    <text evidence="2">The sequence shown here is derived from an EMBL/GenBank/DDBJ whole genome shotgun (WGS) entry which is preliminary data.</text>
</comment>